<keyword evidence="2" id="KW-1185">Reference proteome</keyword>
<dbReference type="AlphaFoldDB" id="A0A915DI43"/>
<accession>A0A915DI43</accession>
<dbReference type="Proteomes" id="UP000887574">
    <property type="component" value="Unplaced"/>
</dbReference>
<proteinExistence type="predicted"/>
<evidence type="ECO:0000313" key="2">
    <source>
        <dbReference type="Proteomes" id="UP000887574"/>
    </source>
</evidence>
<reference evidence="3" key="1">
    <citation type="submission" date="2022-11" db="UniProtKB">
        <authorList>
            <consortium name="WormBaseParasite"/>
        </authorList>
    </citation>
    <scope>IDENTIFICATION</scope>
</reference>
<evidence type="ECO:0000313" key="3">
    <source>
        <dbReference type="WBParaSite" id="jg20160"/>
    </source>
</evidence>
<name>A0A915DI43_9BILA</name>
<dbReference type="WBParaSite" id="jg20160">
    <property type="protein sequence ID" value="jg20160"/>
    <property type="gene ID" value="jg20160"/>
</dbReference>
<sequence length="220" mass="24981">MIWLLSVSKCYAEAGMLQRRKASLEQDQQQTPDDVKKKEMKDHPINSLSCLYEELTLLTTRAKHYAVAHKCICNSLGQEMRRISRKGGFVPANYWQANRNIIEGNEQIQCNRRKLSIVFDEILELSLKIENLVLASDAKSKEVLLCQIFAAQLIYSCSTLPVESMKVAENRMTVASPRRSLPFLFSGATSASGVNSTRTFFDNLLYLFHVVVKELRSKSV</sequence>
<feature type="region of interest" description="Disordered" evidence="1">
    <location>
        <begin position="21"/>
        <end position="40"/>
    </location>
</feature>
<protein>
    <submittedName>
        <fullName evidence="3">Uncharacterized protein</fullName>
    </submittedName>
</protein>
<organism evidence="2 3">
    <name type="scientific">Ditylenchus dipsaci</name>
    <dbReference type="NCBI Taxonomy" id="166011"/>
    <lineage>
        <taxon>Eukaryota</taxon>
        <taxon>Metazoa</taxon>
        <taxon>Ecdysozoa</taxon>
        <taxon>Nematoda</taxon>
        <taxon>Chromadorea</taxon>
        <taxon>Rhabditida</taxon>
        <taxon>Tylenchina</taxon>
        <taxon>Tylenchomorpha</taxon>
        <taxon>Sphaerularioidea</taxon>
        <taxon>Anguinidae</taxon>
        <taxon>Anguininae</taxon>
        <taxon>Ditylenchus</taxon>
    </lineage>
</organism>
<evidence type="ECO:0000256" key="1">
    <source>
        <dbReference type="SAM" id="MobiDB-lite"/>
    </source>
</evidence>